<keyword evidence="6" id="KW-1185">Reference proteome</keyword>
<dbReference type="Proteomes" id="UP001596395">
    <property type="component" value="Unassembled WGS sequence"/>
</dbReference>
<feature type="compositionally biased region" description="Polar residues" evidence="1">
    <location>
        <begin position="48"/>
        <end position="69"/>
    </location>
</feature>
<dbReference type="InterPro" id="IPR055520">
    <property type="entry name" value="DUF7094"/>
</dbReference>
<dbReference type="AlphaFoldDB" id="A0ABD5VA36"/>
<sequence>MSRSAALAVAALLLTAGVAPAVAVDASTVTEAADSTTATGDATSITESSLGDDTASNRLTPEADTASNNTTRRLSLVGPATENYSSVELDFAATMAFSGDRVQSQYQTTLVAIQLEQLQAQSAREAVVDAYLDSIEDELESLSAAETAAVRQYETGEVDVRTLLLRFAMVDRRARAMEDSLDRLQRTDAPVPQRLRSIRMELEAFQSPIRQHVSGAATGELKGAVNEIHVAAATEGVVVEMLDDRRYYRNAIRFDNRAPDSVDQFDGNIDRFRSRIAELYPWSYQGSLRRNAEVDTHLARNLYRITYRHPQGSIAIYADGGTSDVAREQQELILDQLPKTGSTVAVMDNVTVSVTPTLGDAPVLVNVSRTASGNGSATPLDALVRVNDHTVGRTGEDGRIWLLPPNDGAYEVRVVQDGTVINVSVSS</sequence>
<gene>
    <name evidence="5" type="ORF">ACFQGB_04695</name>
</gene>
<evidence type="ECO:0000313" key="6">
    <source>
        <dbReference type="Proteomes" id="UP001596395"/>
    </source>
</evidence>
<feature type="domain" description="DUF7096" evidence="4">
    <location>
        <begin position="1"/>
        <end position="220"/>
    </location>
</feature>
<feature type="domain" description="DUF7094" evidence="3">
    <location>
        <begin position="228"/>
        <end position="338"/>
    </location>
</feature>
<accession>A0ABD5VA36</accession>
<dbReference type="Pfam" id="PF23379">
    <property type="entry name" value="DUF7096"/>
    <property type="match status" value="1"/>
</dbReference>
<comment type="caution">
    <text evidence="5">The sequence shown here is derived from an EMBL/GenBank/DDBJ whole genome shotgun (WGS) entry which is preliminary data.</text>
</comment>
<dbReference type="Pfam" id="PF23374">
    <property type="entry name" value="Fn3_arc"/>
    <property type="match status" value="1"/>
</dbReference>
<evidence type="ECO:0000259" key="2">
    <source>
        <dbReference type="Pfam" id="PF23374"/>
    </source>
</evidence>
<dbReference type="InterPro" id="IPR055522">
    <property type="entry name" value="DUF7096"/>
</dbReference>
<evidence type="ECO:0000256" key="1">
    <source>
        <dbReference type="SAM" id="MobiDB-lite"/>
    </source>
</evidence>
<proteinExistence type="predicted"/>
<protein>
    <submittedName>
        <fullName evidence="5">Uncharacterized protein</fullName>
    </submittedName>
</protein>
<dbReference type="RefSeq" id="WP_336349147.1">
    <property type="nucleotide sequence ID" value="NZ_JAZAQL010000001.1"/>
</dbReference>
<feature type="domain" description="Fibronectin-III type-like" evidence="2">
    <location>
        <begin position="344"/>
        <end position="422"/>
    </location>
</feature>
<organism evidence="5 6">
    <name type="scientific">Halorubellus litoreus</name>
    <dbReference type="NCBI Taxonomy" id="755308"/>
    <lineage>
        <taxon>Archaea</taxon>
        <taxon>Methanobacteriati</taxon>
        <taxon>Methanobacteriota</taxon>
        <taxon>Stenosarchaea group</taxon>
        <taxon>Halobacteria</taxon>
        <taxon>Halobacteriales</taxon>
        <taxon>Halorubellaceae</taxon>
        <taxon>Halorubellus</taxon>
    </lineage>
</organism>
<name>A0ABD5VA36_9EURY</name>
<evidence type="ECO:0000259" key="3">
    <source>
        <dbReference type="Pfam" id="PF23375"/>
    </source>
</evidence>
<dbReference type="Pfam" id="PF23375">
    <property type="entry name" value="DUF7094"/>
    <property type="match status" value="1"/>
</dbReference>
<feature type="compositionally biased region" description="Low complexity" evidence="1">
    <location>
        <begin position="30"/>
        <end position="47"/>
    </location>
</feature>
<evidence type="ECO:0000259" key="4">
    <source>
        <dbReference type="Pfam" id="PF23379"/>
    </source>
</evidence>
<dbReference type="EMBL" id="JBHSXN010000001">
    <property type="protein sequence ID" value="MFC6952155.1"/>
    <property type="molecule type" value="Genomic_DNA"/>
</dbReference>
<dbReference type="InterPro" id="IPR056397">
    <property type="entry name" value="Fn3_arc"/>
</dbReference>
<feature type="region of interest" description="Disordered" evidence="1">
    <location>
        <begin position="30"/>
        <end position="69"/>
    </location>
</feature>
<evidence type="ECO:0000313" key="5">
    <source>
        <dbReference type="EMBL" id="MFC6952155.1"/>
    </source>
</evidence>
<reference evidence="5 6" key="1">
    <citation type="journal article" date="2019" name="Int. J. Syst. Evol. Microbiol.">
        <title>The Global Catalogue of Microorganisms (GCM) 10K type strain sequencing project: providing services to taxonomists for standard genome sequencing and annotation.</title>
        <authorList>
            <consortium name="The Broad Institute Genomics Platform"/>
            <consortium name="The Broad Institute Genome Sequencing Center for Infectious Disease"/>
            <person name="Wu L."/>
            <person name="Ma J."/>
        </authorList>
    </citation>
    <scope>NUCLEOTIDE SEQUENCE [LARGE SCALE GENOMIC DNA]</scope>
    <source>
        <strain evidence="5 6">GX26</strain>
    </source>
</reference>